<evidence type="ECO:0000313" key="5">
    <source>
        <dbReference type="EMBL" id="KAK3918475.1"/>
    </source>
</evidence>
<feature type="compositionally biased region" description="Basic and acidic residues" evidence="3">
    <location>
        <begin position="11"/>
        <end position="24"/>
    </location>
</feature>
<dbReference type="InterPro" id="IPR013087">
    <property type="entry name" value="Znf_C2H2_type"/>
</dbReference>
<dbReference type="PANTHER" id="PTHR23074:SF17">
    <property type="entry name" value="FIDGETIN-LIKE PROTEIN 1"/>
    <property type="match status" value="1"/>
</dbReference>
<keyword evidence="2" id="KW-0863">Zinc-finger</keyword>
<keyword evidence="6" id="KW-1185">Reference proteome</keyword>
<comment type="similarity">
    <text evidence="1">Belongs to the AAA ATPase family.</text>
</comment>
<sequence length="651" mass="73687">MSGRPGSYRGHGPELPDRRFDGRHSRQPSFPRERDRDRDYGDHYRNQHQHSYRGSSSSRARRSPSPDRDRHYDDLYRHQHHYSYRSSSSSRARRSPSPRYRASSTFRPDYDSFQRREPYHEYREYRGGSRAPHDGPEPDRRDNRYERHRHSSSSQPSHPLSRSHDGDYYRGPSSSTARHSRTRSRSPCSRSSTDAPPPRDSTRQAPEALSKAPTPMPEAIAPNWREKAIVTEEAGKIAAASLADVKAHISANILSTRLRSQRGTPEHLSPMETIVLDDESIADSDKDDGDFIPNPTSKPKKQSRVNSLSLSDNQGKKGRGKGVKNKKPSKQKILDELSKSRAEIEALRTADNKVEFPDSKLNAKPTSPFSFGTKSFDNVPSSHPFIGEDLKFEMIGSAIEDRFIDQIYDGCLLAKCDTEWSDIGGLEEVKKSLKEVVIDPLRRPDIFTGLRAAPKGVLLYGPPGTGKTLIARCIASQCQSSFFNVSASKLTSKWVGDGEKNVQALFAVARTMQPSVIFIDEVDSVLSKRTEKENDASKKMKTEFLVQMSLLQWITPSFQLCTTMLGSKPAVEVKLKYECEVCHRVFTDHYNAVGHICFDHLGYSKIPKSYTGRDTNCPFCHRVLHHSSYLMKHLGYHARKLHVVCKEAIKK</sequence>
<reference evidence="5" key="2">
    <citation type="journal article" date="2023" name="BMC Genomics">
        <title>Pest status, molecular evolution, and epigenetic factors derived from the genome assembly of Frankliniella fusca, a thysanopteran phytovirus vector.</title>
        <authorList>
            <person name="Catto M.A."/>
            <person name="Labadie P.E."/>
            <person name="Jacobson A.L."/>
            <person name="Kennedy G.G."/>
            <person name="Srinivasan R."/>
            <person name="Hunt B.G."/>
        </authorList>
    </citation>
    <scope>NUCLEOTIDE SEQUENCE</scope>
    <source>
        <strain evidence="5">PL_HMW_Pooled</strain>
    </source>
</reference>
<name>A0AAE1HC16_9NEOP</name>
<dbReference type="SMART" id="SM00382">
    <property type="entry name" value="AAA"/>
    <property type="match status" value="1"/>
</dbReference>
<comment type="caution">
    <text evidence="5">The sequence shown here is derived from an EMBL/GenBank/DDBJ whole genome shotgun (WGS) entry which is preliminary data.</text>
</comment>
<protein>
    <submittedName>
        <fullName evidence="5">Fidgetin-like protein 1</fullName>
    </submittedName>
</protein>
<dbReference type="InterPro" id="IPR027417">
    <property type="entry name" value="P-loop_NTPase"/>
</dbReference>
<dbReference type="Proteomes" id="UP001219518">
    <property type="component" value="Unassembled WGS sequence"/>
</dbReference>
<dbReference type="PANTHER" id="PTHR23074">
    <property type="entry name" value="AAA DOMAIN-CONTAINING"/>
    <property type="match status" value="1"/>
</dbReference>
<feature type="compositionally biased region" description="Basic and acidic residues" evidence="3">
    <location>
        <begin position="108"/>
        <end position="145"/>
    </location>
</feature>
<dbReference type="Pfam" id="PF00004">
    <property type="entry name" value="AAA"/>
    <property type="match status" value="1"/>
</dbReference>
<feature type="region of interest" description="Disordered" evidence="3">
    <location>
        <begin position="1"/>
        <end position="224"/>
    </location>
</feature>
<evidence type="ECO:0000256" key="2">
    <source>
        <dbReference type="PROSITE-ProRule" id="PRU00042"/>
    </source>
</evidence>
<feature type="compositionally biased region" description="Basic residues" evidence="3">
    <location>
        <begin position="316"/>
        <end position="330"/>
    </location>
</feature>
<keyword evidence="2" id="KW-0862">Zinc</keyword>
<evidence type="ECO:0000256" key="3">
    <source>
        <dbReference type="SAM" id="MobiDB-lite"/>
    </source>
</evidence>
<gene>
    <name evidence="5" type="ORF">KUF71_007736</name>
</gene>
<proteinExistence type="inferred from homology"/>
<organism evidence="5 6">
    <name type="scientific">Frankliniella fusca</name>
    <dbReference type="NCBI Taxonomy" id="407009"/>
    <lineage>
        <taxon>Eukaryota</taxon>
        <taxon>Metazoa</taxon>
        <taxon>Ecdysozoa</taxon>
        <taxon>Arthropoda</taxon>
        <taxon>Hexapoda</taxon>
        <taxon>Insecta</taxon>
        <taxon>Pterygota</taxon>
        <taxon>Neoptera</taxon>
        <taxon>Paraneoptera</taxon>
        <taxon>Thysanoptera</taxon>
        <taxon>Terebrantia</taxon>
        <taxon>Thripoidea</taxon>
        <taxon>Thripidae</taxon>
        <taxon>Frankliniella</taxon>
    </lineage>
</organism>
<dbReference type="SMART" id="SM00355">
    <property type="entry name" value="ZnF_C2H2"/>
    <property type="match status" value="2"/>
</dbReference>
<dbReference type="InterPro" id="IPR003593">
    <property type="entry name" value="AAA+_ATPase"/>
</dbReference>
<dbReference type="GO" id="GO:0008270">
    <property type="term" value="F:zinc ion binding"/>
    <property type="evidence" value="ECO:0007669"/>
    <property type="project" value="UniProtKB-KW"/>
</dbReference>
<dbReference type="Gene3D" id="3.40.50.300">
    <property type="entry name" value="P-loop containing nucleotide triphosphate hydrolases"/>
    <property type="match status" value="1"/>
</dbReference>
<accession>A0AAE1HC16</accession>
<evidence type="ECO:0000313" key="6">
    <source>
        <dbReference type="Proteomes" id="UP001219518"/>
    </source>
</evidence>
<evidence type="ECO:0000259" key="4">
    <source>
        <dbReference type="PROSITE" id="PS50157"/>
    </source>
</evidence>
<feature type="compositionally biased region" description="Basic and acidic residues" evidence="3">
    <location>
        <begin position="31"/>
        <end position="45"/>
    </location>
</feature>
<dbReference type="GO" id="GO:0016887">
    <property type="term" value="F:ATP hydrolysis activity"/>
    <property type="evidence" value="ECO:0007669"/>
    <property type="project" value="InterPro"/>
</dbReference>
<dbReference type="InterPro" id="IPR050304">
    <property type="entry name" value="MT-severing_AAA_ATPase"/>
</dbReference>
<feature type="compositionally biased region" description="Basic and acidic residues" evidence="3">
    <location>
        <begin position="64"/>
        <end position="77"/>
    </location>
</feature>
<dbReference type="Gene3D" id="3.30.160.60">
    <property type="entry name" value="Classic Zinc Finger"/>
    <property type="match status" value="1"/>
</dbReference>
<dbReference type="InterPro" id="IPR003959">
    <property type="entry name" value="ATPase_AAA_core"/>
</dbReference>
<feature type="compositionally biased region" description="Polar residues" evidence="3">
    <location>
        <begin position="304"/>
        <end position="313"/>
    </location>
</feature>
<dbReference type="AlphaFoldDB" id="A0AAE1HC16"/>
<dbReference type="PROSITE" id="PS00028">
    <property type="entry name" value="ZINC_FINGER_C2H2_1"/>
    <property type="match status" value="2"/>
</dbReference>
<reference evidence="5" key="1">
    <citation type="submission" date="2021-07" db="EMBL/GenBank/DDBJ databases">
        <authorList>
            <person name="Catto M.A."/>
            <person name="Jacobson A."/>
            <person name="Kennedy G."/>
            <person name="Labadie P."/>
            <person name="Hunt B.G."/>
            <person name="Srinivasan R."/>
        </authorList>
    </citation>
    <scope>NUCLEOTIDE SEQUENCE</scope>
    <source>
        <strain evidence="5">PL_HMW_Pooled</strain>
        <tissue evidence="5">Head</tissue>
    </source>
</reference>
<feature type="domain" description="C2H2-type" evidence="4">
    <location>
        <begin position="577"/>
        <end position="605"/>
    </location>
</feature>
<dbReference type="PROSITE" id="PS50157">
    <property type="entry name" value="ZINC_FINGER_C2H2_2"/>
    <property type="match status" value="1"/>
</dbReference>
<dbReference type="SUPFAM" id="SSF52540">
    <property type="entry name" value="P-loop containing nucleoside triphosphate hydrolases"/>
    <property type="match status" value="1"/>
</dbReference>
<evidence type="ECO:0000256" key="1">
    <source>
        <dbReference type="ARBA" id="ARBA00006914"/>
    </source>
</evidence>
<dbReference type="EMBL" id="JAHWGI010000939">
    <property type="protein sequence ID" value="KAK3918475.1"/>
    <property type="molecule type" value="Genomic_DNA"/>
</dbReference>
<feature type="region of interest" description="Disordered" evidence="3">
    <location>
        <begin position="282"/>
        <end position="335"/>
    </location>
</feature>
<dbReference type="GO" id="GO:0005524">
    <property type="term" value="F:ATP binding"/>
    <property type="evidence" value="ECO:0007669"/>
    <property type="project" value="InterPro"/>
</dbReference>
<keyword evidence="2" id="KW-0479">Metal-binding</keyword>